<name>A0ABD2P6W6_9CUCU</name>
<dbReference type="EMBL" id="JABFTP020000185">
    <property type="protein sequence ID" value="KAL3286478.1"/>
    <property type="molecule type" value="Genomic_DNA"/>
</dbReference>
<reference evidence="2 3" key="1">
    <citation type="journal article" date="2021" name="BMC Biol.">
        <title>Horizontally acquired antibacterial genes associated with adaptive radiation of ladybird beetles.</title>
        <authorList>
            <person name="Li H.S."/>
            <person name="Tang X.F."/>
            <person name="Huang Y.H."/>
            <person name="Xu Z.Y."/>
            <person name="Chen M.L."/>
            <person name="Du X.Y."/>
            <person name="Qiu B.Y."/>
            <person name="Chen P.T."/>
            <person name="Zhang W."/>
            <person name="Slipinski A."/>
            <person name="Escalona H.E."/>
            <person name="Waterhouse R.M."/>
            <person name="Zwick A."/>
            <person name="Pang H."/>
        </authorList>
    </citation>
    <scope>NUCLEOTIDE SEQUENCE [LARGE SCALE GENOMIC DNA]</scope>
    <source>
        <strain evidence="2">SYSU2018</strain>
    </source>
</reference>
<accession>A0ABD2P6W6</accession>
<evidence type="ECO:0000313" key="2">
    <source>
        <dbReference type="EMBL" id="KAL3286478.1"/>
    </source>
</evidence>
<gene>
    <name evidence="2" type="ORF">HHI36_000984</name>
</gene>
<evidence type="ECO:0000313" key="3">
    <source>
        <dbReference type="Proteomes" id="UP001516400"/>
    </source>
</evidence>
<organism evidence="2 3">
    <name type="scientific">Cryptolaemus montrouzieri</name>
    <dbReference type="NCBI Taxonomy" id="559131"/>
    <lineage>
        <taxon>Eukaryota</taxon>
        <taxon>Metazoa</taxon>
        <taxon>Ecdysozoa</taxon>
        <taxon>Arthropoda</taxon>
        <taxon>Hexapoda</taxon>
        <taxon>Insecta</taxon>
        <taxon>Pterygota</taxon>
        <taxon>Neoptera</taxon>
        <taxon>Endopterygota</taxon>
        <taxon>Coleoptera</taxon>
        <taxon>Polyphaga</taxon>
        <taxon>Cucujiformia</taxon>
        <taxon>Coccinelloidea</taxon>
        <taxon>Coccinellidae</taxon>
        <taxon>Scymninae</taxon>
        <taxon>Scymnini</taxon>
        <taxon>Cryptolaemus</taxon>
    </lineage>
</organism>
<comment type="caution">
    <text evidence="2">The sequence shown here is derived from an EMBL/GenBank/DDBJ whole genome shotgun (WGS) entry which is preliminary data.</text>
</comment>
<dbReference type="Proteomes" id="UP001516400">
    <property type="component" value="Unassembled WGS sequence"/>
</dbReference>
<proteinExistence type="predicted"/>
<sequence>MQPMDATVHGALKTYFEREECTPEPEPGCSQIVSAFVPDIAAQKSDTVVPDDEENTSRDNSPNPKPECSASHYSSLVLSCIANPAKPMTTRKKKLQKSEILTSTRSRKIKSRNM</sequence>
<evidence type="ECO:0000256" key="1">
    <source>
        <dbReference type="SAM" id="MobiDB-lite"/>
    </source>
</evidence>
<protein>
    <submittedName>
        <fullName evidence="2">Uncharacterized protein</fullName>
    </submittedName>
</protein>
<feature type="compositionally biased region" description="Basic residues" evidence="1">
    <location>
        <begin position="105"/>
        <end position="114"/>
    </location>
</feature>
<dbReference type="AlphaFoldDB" id="A0ABD2P6W6"/>
<feature type="region of interest" description="Disordered" evidence="1">
    <location>
        <begin position="84"/>
        <end position="114"/>
    </location>
</feature>
<feature type="region of interest" description="Disordered" evidence="1">
    <location>
        <begin position="42"/>
        <end position="70"/>
    </location>
</feature>
<keyword evidence="3" id="KW-1185">Reference proteome</keyword>